<dbReference type="InterPro" id="IPR045187">
    <property type="entry name" value="CcO_II"/>
</dbReference>
<dbReference type="Pfam" id="PF02790">
    <property type="entry name" value="COX2_TM"/>
    <property type="match status" value="1"/>
</dbReference>
<feature type="transmembrane region" description="Helical" evidence="15">
    <location>
        <begin position="17"/>
        <end position="42"/>
    </location>
</feature>
<evidence type="ECO:0000259" key="16">
    <source>
        <dbReference type="PROSITE" id="PS50857"/>
    </source>
</evidence>
<dbReference type="Pfam" id="PF00116">
    <property type="entry name" value="COX2"/>
    <property type="match status" value="1"/>
</dbReference>
<proteinExistence type="inferred from homology"/>
<keyword evidence="10 14" id="KW-0186">Copper</keyword>
<keyword evidence="4 13" id="KW-0679">Respiratory chain</keyword>
<accession>A0ABS2WV71</accession>
<feature type="domain" description="Cytochrome oxidase subunit II transmembrane region profile" evidence="17">
    <location>
        <begin position="1"/>
        <end position="93"/>
    </location>
</feature>
<keyword evidence="8 13" id="KW-0249">Electron transport</keyword>
<name>A0ABS2WV71_9BACT</name>
<feature type="transmembrane region" description="Helical" evidence="15">
    <location>
        <begin position="62"/>
        <end position="83"/>
    </location>
</feature>
<dbReference type="Gene3D" id="1.10.287.90">
    <property type="match status" value="1"/>
</dbReference>
<sequence>MLEGMEGVSSFASEVDLAIWVVMGLSIGIFVLVVGVMFYFLYKYSAKRHSRNQVKNIEHNTVLEILWTVVPTLLLGVMFYYGYTSLKVMREIPEDNLHVKVVGQMWFWTHEYPNGKKTRDLYVPIDTNVKLDITAKLNDVLHSYYVPAFRIKQDAVPGKVYSAWFKAEKLGSYDVLCAEYCGTRHAYMLSKIHVVEKERFEAWYESDRETPFAEEEAVSAPQQHPGLAHLEA</sequence>
<evidence type="ECO:0000256" key="6">
    <source>
        <dbReference type="ARBA" id="ARBA00022723"/>
    </source>
</evidence>
<keyword evidence="6 14" id="KW-0479">Metal-binding</keyword>
<comment type="similarity">
    <text evidence="2 13">Belongs to the cytochrome c oxidase subunit 2 family.</text>
</comment>
<evidence type="ECO:0000256" key="15">
    <source>
        <dbReference type="SAM" id="Phobius"/>
    </source>
</evidence>
<evidence type="ECO:0000256" key="3">
    <source>
        <dbReference type="ARBA" id="ARBA00022448"/>
    </source>
</evidence>
<evidence type="ECO:0000256" key="8">
    <source>
        <dbReference type="ARBA" id="ARBA00022982"/>
    </source>
</evidence>
<keyword evidence="5 13" id="KW-0812">Transmembrane</keyword>
<dbReference type="RefSeq" id="WP_205460122.1">
    <property type="nucleotide sequence ID" value="NZ_JAFHKK010000046.1"/>
</dbReference>
<protein>
    <recommendedName>
        <fullName evidence="14">Cytochrome c oxidase subunit 2</fullName>
        <ecNumber evidence="14">7.1.1.9</ecNumber>
    </recommendedName>
</protein>
<comment type="catalytic activity">
    <reaction evidence="14">
        <text>4 Fe(II)-[cytochrome c] + O2 + 8 H(+)(in) = 4 Fe(III)-[cytochrome c] + 2 H2O + 4 H(+)(out)</text>
        <dbReference type="Rhea" id="RHEA:11436"/>
        <dbReference type="Rhea" id="RHEA-COMP:10350"/>
        <dbReference type="Rhea" id="RHEA-COMP:14399"/>
        <dbReference type="ChEBI" id="CHEBI:15377"/>
        <dbReference type="ChEBI" id="CHEBI:15378"/>
        <dbReference type="ChEBI" id="CHEBI:15379"/>
        <dbReference type="ChEBI" id="CHEBI:29033"/>
        <dbReference type="ChEBI" id="CHEBI:29034"/>
        <dbReference type="EC" id="7.1.1.9"/>
    </reaction>
</comment>
<dbReference type="InterPro" id="IPR011759">
    <property type="entry name" value="Cyt_c_oxidase_su2_TM_dom"/>
</dbReference>
<evidence type="ECO:0000256" key="9">
    <source>
        <dbReference type="ARBA" id="ARBA00022989"/>
    </source>
</evidence>
<feature type="non-terminal residue" evidence="18">
    <location>
        <position position="232"/>
    </location>
</feature>
<reference evidence="18 19" key="2">
    <citation type="submission" date="2021-02" db="EMBL/GenBank/DDBJ databases">
        <title>Sulfurospirillum tamanensis sp. nov.</title>
        <authorList>
            <person name="Frolova A."/>
            <person name="Merkel A."/>
            <person name="Slobodkin A."/>
        </authorList>
    </citation>
    <scope>NUCLEOTIDE SEQUENCE [LARGE SCALE GENOMIC DNA]</scope>
    <source>
        <strain evidence="18 19">T05b</strain>
    </source>
</reference>
<dbReference type="PROSITE" id="PS50857">
    <property type="entry name" value="COX2_CUA"/>
    <property type="match status" value="1"/>
</dbReference>
<evidence type="ECO:0000313" key="18">
    <source>
        <dbReference type="EMBL" id="MBN2965551.1"/>
    </source>
</evidence>
<dbReference type="PANTHER" id="PTHR22888:SF9">
    <property type="entry name" value="CYTOCHROME C OXIDASE SUBUNIT 2"/>
    <property type="match status" value="1"/>
</dbReference>
<evidence type="ECO:0000256" key="5">
    <source>
        <dbReference type="ARBA" id="ARBA00022692"/>
    </source>
</evidence>
<dbReference type="InterPro" id="IPR002429">
    <property type="entry name" value="CcO_II-like_C"/>
</dbReference>
<dbReference type="InterPro" id="IPR036257">
    <property type="entry name" value="Cyt_c_oxidase_su2_TM_sf"/>
</dbReference>
<dbReference type="PROSITE" id="PS00078">
    <property type="entry name" value="COX2"/>
    <property type="match status" value="1"/>
</dbReference>
<evidence type="ECO:0000256" key="1">
    <source>
        <dbReference type="ARBA" id="ARBA00004141"/>
    </source>
</evidence>
<dbReference type="Proteomes" id="UP000703590">
    <property type="component" value="Unassembled WGS sequence"/>
</dbReference>
<reference evidence="19" key="1">
    <citation type="submission" date="2021-02" db="EMBL/GenBank/DDBJ databases">
        <title>Sulfurospirillum tamanensis sp. nov.</title>
        <authorList>
            <person name="Merkel A.Y."/>
        </authorList>
    </citation>
    <scope>NUCLEOTIDE SEQUENCE [LARGE SCALE GENOMIC DNA]</scope>
    <source>
        <strain evidence="19">T05b</strain>
    </source>
</reference>
<evidence type="ECO:0000256" key="11">
    <source>
        <dbReference type="ARBA" id="ARBA00023136"/>
    </source>
</evidence>
<dbReference type="SUPFAM" id="SSF81464">
    <property type="entry name" value="Cytochrome c oxidase subunit II-like, transmembrane region"/>
    <property type="match status" value="1"/>
</dbReference>
<evidence type="ECO:0000256" key="7">
    <source>
        <dbReference type="ARBA" id="ARBA00022967"/>
    </source>
</evidence>
<evidence type="ECO:0000259" key="17">
    <source>
        <dbReference type="PROSITE" id="PS50999"/>
    </source>
</evidence>
<dbReference type="InterPro" id="IPR008972">
    <property type="entry name" value="Cupredoxin"/>
</dbReference>
<evidence type="ECO:0000256" key="14">
    <source>
        <dbReference type="RuleBase" id="RU004024"/>
    </source>
</evidence>
<comment type="subcellular location">
    <subcellularLocation>
        <location evidence="13">Cell membrane</location>
        <topology evidence="13">Multi-pass membrane protein</topology>
    </subcellularLocation>
    <subcellularLocation>
        <location evidence="1">Membrane</location>
        <topology evidence="1">Multi-pass membrane protein</topology>
    </subcellularLocation>
</comment>
<evidence type="ECO:0000256" key="2">
    <source>
        <dbReference type="ARBA" id="ARBA00007866"/>
    </source>
</evidence>
<dbReference type="PANTHER" id="PTHR22888">
    <property type="entry name" value="CYTOCHROME C OXIDASE, SUBUNIT II"/>
    <property type="match status" value="1"/>
</dbReference>
<gene>
    <name evidence="18" type="primary">coxB</name>
    <name evidence="18" type="ORF">JWV37_12235</name>
</gene>
<dbReference type="NCBIfam" id="TIGR02866">
    <property type="entry name" value="CoxB"/>
    <property type="match status" value="1"/>
</dbReference>
<dbReference type="InterPro" id="IPR014222">
    <property type="entry name" value="Cyt_c_oxidase_su2"/>
</dbReference>
<comment type="caution">
    <text evidence="18">The sequence shown here is derived from an EMBL/GenBank/DDBJ whole genome shotgun (WGS) entry which is preliminary data.</text>
</comment>
<dbReference type="PRINTS" id="PR01166">
    <property type="entry name" value="CYCOXIDASEII"/>
</dbReference>
<keyword evidence="19" id="KW-1185">Reference proteome</keyword>
<keyword evidence="3 13" id="KW-0813">Transport</keyword>
<evidence type="ECO:0000313" key="19">
    <source>
        <dbReference type="Proteomes" id="UP000703590"/>
    </source>
</evidence>
<dbReference type="EC" id="7.1.1.9" evidence="14"/>
<evidence type="ECO:0000256" key="4">
    <source>
        <dbReference type="ARBA" id="ARBA00022660"/>
    </source>
</evidence>
<comment type="cofactor">
    <cofactor evidence="14">
        <name>Cu cation</name>
        <dbReference type="ChEBI" id="CHEBI:23378"/>
    </cofactor>
    <text evidence="14">Binds a copper A center.</text>
</comment>
<organism evidence="18 19">
    <name type="scientific">Sulfurospirillum tamanense</name>
    <dbReference type="NCBI Taxonomy" id="2813362"/>
    <lineage>
        <taxon>Bacteria</taxon>
        <taxon>Pseudomonadati</taxon>
        <taxon>Campylobacterota</taxon>
        <taxon>Epsilonproteobacteria</taxon>
        <taxon>Campylobacterales</taxon>
        <taxon>Sulfurospirillaceae</taxon>
        <taxon>Sulfurospirillum</taxon>
    </lineage>
</organism>
<dbReference type="InterPro" id="IPR001505">
    <property type="entry name" value="Copper_CuA"/>
</dbReference>
<dbReference type="Gene3D" id="2.60.40.420">
    <property type="entry name" value="Cupredoxins - blue copper proteins"/>
    <property type="match status" value="1"/>
</dbReference>
<keyword evidence="11 15" id="KW-0472">Membrane</keyword>
<dbReference type="EMBL" id="JAFHKK010000046">
    <property type="protein sequence ID" value="MBN2965551.1"/>
    <property type="molecule type" value="Genomic_DNA"/>
</dbReference>
<dbReference type="SUPFAM" id="SSF49503">
    <property type="entry name" value="Cupredoxins"/>
    <property type="match status" value="1"/>
</dbReference>
<feature type="domain" description="Cytochrome oxidase subunit II copper A binding" evidence="16">
    <location>
        <begin position="94"/>
        <end position="206"/>
    </location>
</feature>
<dbReference type="PROSITE" id="PS50999">
    <property type="entry name" value="COX2_TM"/>
    <property type="match status" value="1"/>
</dbReference>
<evidence type="ECO:0000256" key="10">
    <source>
        <dbReference type="ARBA" id="ARBA00023008"/>
    </source>
</evidence>
<reference evidence="18 19" key="3">
    <citation type="submission" date="2021-02" db="EMBL/GenBank/DDBJ databases">
        <authorList>
            <person name="Merkel A.Y."/>
        </authorList>
    </citation>
    <scope>NUCLEOTIDE SEQUENCE [LARGE SCALE GENOMIC DNA]</scope>
    <source>
        <strain evidence="18 19">T05b</strain>
    </source>
</reference>
<keyword evidence="9 15" id="KW-1133">Transmembrane helix</keyword>
<comment type="function">
    <text evidence="12 14">Subunits I and II form the functional core of the enzyme complex. Electrons originating in cytochrome c are transferred via heme a and Cu(A) to the binuclear center formed by heme a3 and Cu(B).</text>
</comment>
<keyword evidence="7" id="KW-1278">Translocase</keyword>
<evidence type="ECO:0000256" key="13">
    <source>
        <dbReference type="RuleBase" id="RU000456"/>
    </source>
</evidence>
<evidence type="ECO:0000256" key="12">
    <source>
        <dbReference type="ARBA" id="ARBA00024688"/>
    </source>
</evidence>